<dbReference type="GO" id="GO:0004590">
    <property type="term" value="F:orotidine-5'-phosphate decarboxylase activity"/>
    <property type="evidence" value="ECO:0007669"/>
    <property type="project" value="UniProtKB-EC"/>
</dbReference>
<evidence type="ECO:0000259" key="10">
    <source>
        <dbReference type="SMART" id="SM00934"/>
    </source>
</evidence>
<proteinExistence type="inferred from homology"/>
<gene>
    <name evidence="11" type="ORF">A3H61_04705</name>
</gene>
<comment type="pathway">
    <text evidence="2 9">Pyrimidine metabolism; UMP biosynthesis via de novo pathway; UMP from orotate: step 2/2.</text>
</comment>
<dbReference type="NCBIfam" id="TIGR01740">
    <property type="entry name" value="pyrF"/>
    <property type="match status" value="1"/>
</dbReference>
<evidence type="ECO:0000313" key="12">
    <source>
        <dbReference type="Proteomes" id="UP000178315"/>
    </source>
</evidence>
<dbReference type="PANTHER" id="PTHR19278">
    <property type="entry name" value="OROTATE PHOSPHORIBOSYLTRANSFERASE"/>
    <property type="match status" value="1"/>
</dbReference>
<keyword evidence="4 9" id="KW-0665">Pyrimidine biosynthesis</keyword>
<comment type="catalytic activity">
    <reaction evidence="6 9">
        <text>orotidine 5'-phosphate + H(+) = UMP + CO2</text>
        <dbReference type="Rhea" id="RHEA:11596"/>
        <dbReference type="ChEBI" id="CHEBI:15378"/>
        <dbReference type="ChEBI" id="CHEBI:16526"/>
        <dbReference type="ChEBI" id="CHEBI:57538"/>
        <dbReference type="ChEBI" id="CHEBI:57865"/>
        <dbReference type="EC" id="4.1.1.23"/>
    </reaction>
</comment>
<dbReference type="Proteomes" id="UP000178315">
    <property type="component" value="Unassembled WGS sequence"/>
</dbReference>
<feature type="domain" description="Orotidine 5'-phosphate decarboxylase" evidence="10">
    <location>
        <begin position="28"/>
        <end position="251"/>
    </location>
</feature>
<protein>
    <recommendedName>
        <fullName evidence="9">Orotidine 5'-phosphate decarboxylase</fullName>
        <ecNumber evidence="9">4.1.1.23</ecNumber>
    </recommendedName>
</protein>
<name>A0A1G2A945_9BACT</name>
<dbReference type="EMBL" id="MHJU01000012">
    <property type="protein sequence ID" value="OGY73423.1"/>
    <property type="molecule type" value="Genomic_DNA"/>
</dbReference>
<keyword evidence="3 9" id="KW-0210">Decarboxylase</keyword>
<dbReference type="GO" id="GO:0006207">
    <property type="term" value="P:'de novo' pyrimidine nucleobase biosynthetic process"/>
    <property type="evidence" value="ECO:0007669"/>
    <property type="project" value="InterPro"/>
</dbReference>
<accession>A0A1G2A945</accession>
<dbReference type="GO" id="GO:0044205">
    <property type="term" value="P:'de novo' UMP biosynthetic process"/>
    <property type="evidence" value="ECO:0007669"/>
    <property type="project" value="UniProtKB-UniPathway"/>
</dbReference>
<dbReference type="AlphaFoldDB" id="A0A1G2A945"/>
<comment type="similarity">
    <text evidence="9">Belongs to the OMP decarboxylase family.</text>
</comment>
<feature type="binding site" evidence="8">
    <location>
        <position position="235"/>
    </location>
    <ligand>
        <name>substrate</name>
    </ligand>
</feature>
<evidence type="ECO:0000256" key="7">
    <source>
        <dbReference type="PIRSR" id="PIRSR614732-1"/>
    </source>
</evidence>
<dbReference type="InterPro" id="IPR001754">
    <property type="entry name" value="OMPdeCOase_dom"/>
</dbReference>
<comment type="caution">
    <text evidence="11">The sequence shown here is derived from an EMBL/GenBank/DDBJ whole genome shotgun (WGS) entry which is preliminary data.</text>
</comment>
<dbReference type="SMART" id="SM00934">
    <property type="entry name" value="OMPdecase"/>
    <property type="match status" value="1"/>
</dbReference>
<sequence length="266" mass="30553">MTLDDRKKRTHNSVAKKLYDLMESKRSNLILSLDVTRGRDFFDILERVAPHIIMVKTHIDTMHGFDAEFIKRLISLKEKHSFLIFEDRKFADIGNTVKLQYTKGVFQIIEWADLVTAHIFPGPGAIVALRKAWKETRYERGLVILPQMTSEGNLFSPEVRDRALEIAKEYCDFVIGFIGASQGDGSLSLIRERAWPEFLIFVPGVNIQKQKDELSQTYVAPEMAIREGGDIIIVGRGIYEDEAPERASVEYKERAWSELMKREQSS</sequence>
<feature type="binding site" evidence="8">
    <location>
        <position position="149"/>
    </location>
    <ligand>
        <name>substrate</name>
    </ligand>
</feature>
<dbReference type="EC" id="4.1.1.23" evidence="9"/>
<evidence type="ECO:0000256" key="2">
    <source>
        <dbReference type="ARBA" id="ARBA00004861"/>
    </source>
</evidence>
<feature type="active site" description="For OMPdecase activity" evidence="7">
    <location>
        <position position="89"/>
    </location>
</feature>
<evidence type="ECO:0000256" key="8">
    <source>
        <dbReference type="PIRSR" id="PIRSR614732-2"/>
    </source>
</evidence>
<organism evidence="11 12">
    <name type="scientific">Candidatus Jacksonbacteria bacterium RIFCSPLOWO2_02_FULL_44_20</name>
    <dbReference type="NCBI Taxonomy" id="1798460"/>
    <lineage>
        <taxon>Bacteria</taxon>
        <taxon>Candidatus Jacksoniibacteriota</taxon>
    </lineage>
</organism>
<dbReference type="UniPathway" id="UPA00070">
    <property type="reaction ID" value="UER00120"/>
</dbReference>
<dbReference type="PANTHER" id="PTHR19278:SF33">
    <property type="entry name" value="OROTATE PHOSPHORIBOSYLTRANSFERASE"/>
    <property type="match status" value="1"/>
</dbReference>
<dbReference type="InterPro" id="IPR014732">
    <property type="entry name" value="OMPdecase"/>
</dbReference>
<dbReference type="SUPFAM" id="SSF51366">
    <property type="entry name" value="Ribulose-phoshate binding barrel"/>
    <property type="match status" value="1"/>
</dbReference>
<dbReference type="CDD" id="cd04725">
    <property type="entry name" value="OMP_decarboxylase_like"/>
    <property type="match status" value="1"/>
</dbReference>
<comment type="function">
    <text evidence="1">Catalyzes the decarboxylation of orotidine 5'-monophosphate (OMP) to uridine 5'-monophosphate (UMP).</text>
</comment>
<evidence type="ECO:0000256" key="4">
    <source>
        <dbReference type="ARBA" id="ARBA00022975"/>
    </source>
</evidence>
<dbReference type="FunFam" id="3.20.20.70:FF:000114">
    <property type="entry name" value="Decarboxylase,orotidine phosphate"/>
    <property type="match status" value="1"/>
</dbReference>
<keyword evidence="5 9" id="KW-0456">Lyase</keyword>
<feature type="active site" description="For OMPdecase activity" evidence="7">
    <location>
        <position position="92"/>
    </location>
</feature>
<feature type="binding site" evidence="8">
    <location>
        <position position="216"/>
    </location>
    <ligand>
        <name>substrate</name>
    </ligand>
</feature>
<evidence type="ECO:0000256" key="3">
    <source>
        <dbReference type="ARBA" id="ARBA00022793"/>
    </source>
</evidence>
<evidence type="ECO:0000256" key="5">
    <source>
        <dbReference type="ARBA" id="ARBA00023239"/>
    </source>
</evidence>
<evidence type="ECO:0000256" key="6">
    <source>
        <dbReference type="ARBA" id="ARBA00049157"/>
    </source>
</evidence>
<dbReference type="Pfam" id="PF00215">
    <property type="entry name" value="OMPdecase"/>
    <property type="match status" value="1"/>
</dbReference>
<feature type="binding site" evidence="8">
    <location>
        <position position="236"/>
    </location>
    <ligand>
        <name>substrate</name>
    </ligand>
</feature>
<dbReference type="InterPro" id="IPR018089">
    <property type="entry name" value="OMPdecase_AS"/>
</dbReference>
<feature type="binding site" evidence="8">
    <location>
        <position position="34"/>
    </location>
    <ligand>
        <name>substrate</name>
    </ligand>
</feature>
<feature type="binding site" evidence="8">
    <location>
        <position position="56"/>
    </location>
    <ligand>
        <name>substrate</name>
    </ligand>
</feature>
<evidence type="ECO:0000256" key="1">
    <source>
        <dbReference type="ARBA" id="ARBA00002356"/>
    </source>
</evidence>
<evidence type="ECO:0000256" key="9">
    <source>
        <dbReference type="RuleBase" id="RU000512"/>
    </source>
</evidence>
<dbReference type="Gene3D" id="3.20.20.70">
    <property type="entry name" value="Aldolase class I"/>
    <property type="match status" value="1"/>
</dbReference>
<evidence type="ECO:0000313" key="11">
    <source>
        <dbReference type="EMBL" id="OGY73423.1"/>
    </source>
</evidence>
<feature type="active site" description="For OMPdecase activity" evidence="7">
    <location>
        <position position="87"/>
    </location>
</feature>
<dbReference type="PROSITE" id="PS00156">
    <property type="entry name" value="OMPDECASE"/>
    <property type="match status" value="1"/>
</dbReference>
<reference evidence="11 12" key="1">
    <citation type="journal article" date="2016" name="Nat. Commun.">
        <title>Thousands of microbial genomes shed light on interconnected biogeochemical processes in an aquifer system.</title>
        <authorList>
            <person name="Anantharaman K."/>
            <person name="Brown C.T."/>
            <person name="Hug L.A."/>
            <person name="Sharon I."/>
            <person name="Castelle C.J."/>
            <person name="Probst A.J."/>
            <person name="Thomas B.C."/>
            <person name="Singh A."/>
            <person name="Wilkins M.J."/>
            <person name="Karaoz U."/>
            <person name="Brodie E.L."/>
            <person name="Williams K.H."/>
            <person name="Hubbard S.S."/>
            <person name="Banfield J.F."/>
        </authorList>
    </citation>
    <scope>NUCLEOTIDE SEQUENCE [LARGE SCALE GENOMIC DNA]</scope>
</reference>
<dbReference type="InterPro" id="IPR011060">
    <property type="entry name" value="RibuloseP-bd_barrel"/>
</dbReference>
<dbReference type="GO" id="GO:0004588">
    <property type="term" value="F:orotate phosphoribosyltransferase activity"/>
    <property type="evidence" value="ECO:0007669"/>
    <property type="project" value="TreeGrafter"/>
</dbReference>
<dbReference type="InterPro" id="IPR013785">
    <property type="entry name" value="Aldolase_TIM"/>
</dbReference>